<dbReference type="PANTHER" id="PTHR47326">
    <property type="entry name" value="TRANSPOSABLE ELEMENT TC3 TRANSPOSASE-LIKE PROTEIN"/>
    <property type="match status" value="1"/>
</dbReference>
<dbReference type="Proteomes" id="UP001148838">
    <property type="component" value="Unassembled WGS sequence"/>
</dbReference>
<dbReference type="PANTHER" id="PTHR47326:SF1">
    <property type="entry name" value="HTH PSQ-TYPE DOMAIN-CONTAINING PROTEIN"/>
    <property type="match status" value="1"/>
</dbReference>
<evidence type="ECO:0000313" key="2">
    <source>
        <dbReference type="Proteomes" id="UP001148838"/>
    </source>
</evidence>
<keyword evidence="2" id="KW-1185">Reference proteome</keyword>
<gene>
    <name evidence="1" type="ORF">ANN_05977</name>
</gene>
<name>A0ABQ8TE39_PERAM</name>
<comment type="caution">
    <text evidence="1">The sequence shown here is derived from an EMBL/GenBank/DDBJ whole genome shotgun (WGS) entry which is preliminary data.</text>
</comment>
<reference evidence="1 2" key="1">
    <citation type="journal article" date="2022" name="Allergy">
        <title>Genome assembly and annotation of Periplaneta americana reveal a comprehensive cockroach allergen profile.</title>
        <authorList>
            <person name="Wang L."/>
            <person name="Xiong Q."/>
            <person name="Saelim N."/>
            <person name="Wang L."/>
            <person name="Nong W."/>
            <person name="Wan A.T."/>
            <person name="Shi M."/>
            <person name="Liu X."/>
            <person name="Cao Q."/>
            <person name="Hui J.H.L."/>
            <person name="Sookrung N."/>
            <person name="Leung T.F."/>
            <person name="Tungtrongchitr A."/>
            <person name="Tsui S.K.W."/>
        </authorList>
    </citation>
    <scope>NUCLEOTIDE SEQUENCE [LARGE SCALE GENOMIC DNA]</scope>
    <source>
        <strain evidence="1">PWHHKU_190912</strain>
    </source>
</reference>
<feature type="non-terminal residue" evidence="1">
    <location>
        <position position="1"/>
    </location>
</feature>
<organism evidence="1 2">
    <name type="scientific">Periplaneta americana</name>
    <name type="common">American cockroach</name>
    <name type="synonym">Blatta americana</name>
    <dbReference type="NCBI Taxonomy" id="6978"/>
    <lineage>
        <taxon>Eukaryota</taxon>
        <taxon>Metazoa</taxon>
        <taxon>Ecdysozoa</taxon>
        <taxon>Arthropoda</taxon>
        <taxon>Hexapoda</taxon>
        <taxon>Insecta</taxon>
        <taxon>Pterygota</taxon>
        <taxon>Neoptera</taxon>
        <taxon>Polyneoptera</taxon>
        <taxon>Dictyoptera</taxon>
        <taxon>Blattodea</taxon>
        <taxon>Blattoidea</taxon>
        <taxon>Blattidae</taxon>
        <taxon>Blattinae</taxon>
        <taxon>Periplaneta</taxon>
    </lineage>
</organism>
<evidence type="ECO:0000313" key="1">
    <source>
        <dbReference type="EMBL" id="KAJ4444187.1"/>
    </source>
</evidence>
<accession>A0ABQ8TE39</accession>
<feature type="non-terminal residue" evidence="1">
    <location>
        <position position="131"/>
    </location>
</feature>
<sequence length="131" mass="14793">RPVQDERSADVIAAVLVNPHDSTRRIARESGISQTTVWRVLNGSKYHPYHISMHQQLEGEDFQSLVVFSSWLSEKWTTSIGGVSMSGIFGLRIIGRYFFEGALKNILSQLLEDEILVTRAVMWLQQDGCLA</sequence>
<proteinExistence type="predicted"/>
<protein>
    <submittedName>
        <fullName evidence="1">Uncharacterized protein</fullName>
    </submittedName>
</protein>
<dbReference type="EMBL" id="JAJSOF020000011">
    <property type="protein sequence ID" value="KAJ4444187.1"/>
    <property type="molecule type" value="Genomic_DNA"/>
</dbReference>